<evidence type="ECO:0000313" key="1">
    <source>
        <dbReference type="EMBL" id="MBP3961054.1"/>
    </source>
</evidence>
<evidence type="ECO:0000313" key="2">
    <source>
        <dbReference type="Proteomes" id="UP000676565"/>
    </source>
</evidence>
<dbReference type="Proteomes" id="UP000676565">
    <property type="component" value="Unassembled WGS sequence"/>
</dbReference>
<reference evidence="1 2" key="1">
    <citation type="submission" date="2021-04" db="EMBL/GenBank/DDBJ databases">
        <authorList>
            <person name="Ivanova A."/>
        </authorList>
    </citation>
    <scope>NUCLEOTIDE SEQUENCE [LARGE SCALE GENOMIC DNA]</scope>
    <source>
        <strain evidence="1 2">G18</strain>
    </source>
</reference>
<dbReference type="PANTHER" id="PTHR36932">
    <property type="entry name" value="CAPSULAR POLYSACCHARIDE BIOSYNTHESIS PROTEIN"/>
    <property type="match status" value="1"/>
</dbReference>
<dbReference type="GO" id="GO:0016874">
    <property type="term" value="F:ligase activity"/>
    <property type="evidence" value="ECO:0007669"/>
    <property type="project" value="UniProtKB-KW"/>
</dbReference>
<gene>
    <name evidence="1" type="ORF">J8F10_38020</name>
</gene>
<organism evidence="1 2">
    <name type="scientific">Gemmata palustris</name>
    <dbReference type="NCBI Taxonomy" id="2822762"/>
    <lineage>
        <taxon>Bacteria</taxon>
        <taxon>Pseudomonadati</taxon>
        <taxon>Planctomycetota</taxon>
        <taxon>Planctomycetia</taxon>
        <taxon>Gemmatales</taxon>
        <taxon>Gemmataceae</taxon>
        <taxon>Gemmata</taxon>
    </lineage>
</organism>
<dbReference type="InterPro" id="IPR053158">
    <property type="entry name" value="CapK_Type1_Caps_Biosynth"/>
</dbReference>
<protein>
    <submittedName>
        <fullName evidence="1">Phenylacetate--CoA ligase family protein</fullName>
    </submittedName>
</protein>
<keyword evidence="2" id="KW-1185">Reference proteome</keyword>
<dbReference type="InterPro" id="IPR042099">
    <property type="entry name" value="ANL_N_sf"/>
</dbReference>
<name>A0ABS5C532_9BACT</name>
<proteinExistence type="predicted"/>
<dbReference type="Gene3D" id="3.40.50.12780">
    <property type="entry name" value="N-terminal domain of ligase-like"/>
    <property type="match status" value="1"/>
</dbReference>
<comment type="caution">
    <text evidence="1">The sequence shown here is derived from an EMBL/GenBank/DDBJ whole genome shotgun (WGS) entry which is preliminary data.</text>
</comment>
<dbReference type="RefSeq" id="WP_210663669.1">
    <property type="nucleotide sequence ID" value="NZ_JAGKQQ010000002.1"/>
</dbReference>
<dbReference type="SUPFAM" id="SSF56801">
    <property type="entry name" value="Acetyl-CoA synthetase-like"/>
    <property type="match status" value="1"/>
</dbReference>
<sequence>MLDTLNRHLIHPFMAWREGRPHLRHLDTLQKTQFDAPEVIRARQLEALQAQLKHAWDTVPYYRASWTQAGVHPADVRELADLEAFPIVTKADIRRHNRALVSSAFDITKLREKRTSGSTGVPLTIYCDEPAMQWKAACTIRSDEWSGYRLGQRVAKVWGNPEYRQFGLKGRLRNYFLDRAVYLDTLDLNDQRIAEFTKAICRHRPGLIFGHAHSLYLLACALKKARVFDVRPNGIISTAMILHDWQRAVIEEVLGCRVTNRYGCEEVSLIASECEEHNGLHINADSVYAEVPSDGKLLVTDLSNRGMPLIRYQVGDVVVPSTRACKCGRGLPMIERVEGRDADYVLTPAGHLISGISLTENFAVLIPGTAQVQIVQESITQLRIRLVADDAFNTSSRQKIADLVRDTFGDTVTHDVELVDAIPQEPSGKYRFCISKVARDHMEAMSA</sequence>
<keyword evidence="1" id="KW-0436">Ligase</keyword>
<dbReference type="PANTHER" id="PTHR36932:SF1">
    <property type="entry name" value="CAPSULAR POLYSACCHARIDE BIOSYNTHESIS PROTEIN"/>
    <property type="match status" value="1"/>
</dbReference>
<accession>A0ABS5C532</accession>
<dbReference type="EMBL" id="JAGKQQ010000002">
    <property type="protein sequence ID" value="MBP3961054.1"/>
    <property type="molecule type" value="Genomic_DNA"/>
</dbReference>